<protein>
    <submittedName>
        <fullName evidence="5">ABC transporter</fullName>
    </submittedName>
</protein>
<dbReference type="EMBL" id="LGCL01000022">
    <property type="protein sequence ID" value="KPL77692.1"/>
    <property type="molecule type" value="Genomic_DNA"/>
</dbReference>
<dbReference type="InterPro" id="IPR050166">
    <property type="entry name" value="ABC_transporter_ATP-bind"/>
</dbReference>
<evidence type="ECO:0000256" key="2">
    <source>
        <dbReference type="ARBA" id="ARBA00022741"/>
    </source>
</evidence>
<reference evidence="5 6" key="1">
    <citation type="submission" date="2015-07" db="EMBL/GenBank/DDBJ databases">
        <title>Genome sequence of Ornatilinea apprima DSM 23815.</title>
        <authorList>
            <person name="Hemp J."/>
            <person name="Ward L.M."/>
            <person name="Pace L.A."/>
            <person name="Fischer W.W."/>
        </authorList>
    </citation>
    <scope>NUCLEOTIDE SEQUENCE [LARGE SCALE GENOMIC DNA]</scope>
    <source>
        <strain evidence="5 6">P3M-1</strain>
    </source>
</reference>
<keyword evidence="3" id="KW-0067">ATP-binding</keyword>
<dbReference type="GO" id="GO:0005524">
    <property type="term" value="F:ATP binding"/>
    <property type="evidence" value="ECO:0007669"/>
    <property type="project" value="UniProtKB-KW"/>
</dbReference>
<evidence type="ECO:0000256" key="3">
    <source>
        <dbReference type="ARBA" id="ARBA00022840"/>
    </source>
</evidence>
<keyword evidence="1" id="KW-0813">Transport</keyword>
<dbReference type="CDD" id="cd03293">
    <property type="entry name" value="ABC_NrtD_SsuB_transporters"/>
    <property type="match status" value="1"/>
</dbReference>
<dbReference type="InterPro" id="IPR027417">
    <property type="entry name" value="P-loop_NTPase"/>
</dbReference>
<evidence type="ECO:0000259" key="4">
    <source>
        <dbReference type="PROSITE" id="PS50893"/>
    </source>
</evidence>
<keyword evidence="2" id="KW-0547">Nucleotide-binding</keyword>
<dbReference type="InterPro" id="IPR017871">
    <property type="entry name" value="ABC_transporter-like_CS"/>
</dbReference>
<name>A0A0P6X6X8_9CHLR</name>
<organism evidence="5 6">
    <name type="scientific">Ornatilinea apprima</name>
    <dbReference type="NCBI Taxonomy" id="1134406"/>
    <lineage>
        <taxon>Bacteria</taxon>
        <taxon>Bacillati</taxon>
        <taxon>Chloroflexota</taxon>
        <taxon>Anaerolineae</taxon>
        <taxon>Anaerolineales</taxon>
        <taxon>Anaerolineaceae</taxon>
        <taxon>Ornatilinea</taxon>
    </lineage>
</organism>
<dbReference type="PROSITE" id="PS50893">
    <property type="entry name" value="ABC_TRANSPORTER_2"/>
    <property type="match status" value="1"/>
</dbReference>
<dbReference type="InterPro" id="IPR003439">
    <property type="entry name" value="ABC_transporter-like_ATP-bd"/>
</dbReference>
<dbReference type="Pfam" id="PF00005">
    <property type="entry name" value="ABC_tran"/>
    <property type="match status" value="1"/>
</dbReference>
<dbReference type="PROSITE" id="PS00211">
    <property type="entry name" value="ABC_TRANSPORTER_1"/>
    <property type="match status" value="1"/>
</dbReference>
<evidence type="ECO:0000313" key="6">
    <source>
        <dbReference type="Proteomes" id="UP000050417"/>
    </source>
</evidence>
<dbReference type="Gene3D" id="3.40.50.300">
    <property type="entry name" value="P-loop containing nucleotide triphosphate hydrolases"/>
    <property type="match status" value="1"/>
</dbReference>
<accession>A0A0P6X6X8</accession>
<comment type="caution">
    <text evidence="5">The sequence shown here is derived from an EMBL/GenBank/DDBJ whole genome shotgun (WGS) entry which is preliminary data.</text>
</comment>
<dbReference type="PANTHER" id="PTHR42788:SF13">
    <property type="entry name" value="ALIPHATIC SULFONATES IMPORT ATP-BINDING PROTEIN SSUB"/>
    <property type="match status" value="1"/>
</dbReference>
<dbReference type="AlphaFoldDB" id="A0A0P6X6X8"/>
<dbReference type="PANTHER" id="PTHR42788">
    <property type="entry name" value="TAURINE IMPORT ATP-BINDING PROTEIN-RELATED"/>
    <property type="match status" value="1"/>
</dbReference>
<dbReference type="GO" id="GO:0016887">
    <property type="term" value="F:ATP hydrolysis activity"/>
    <property type="evidence" value="ECO:0007669"/>
    <property type="project" value="InterPro"/>
</dbReference>
<gene>
    <name evidence="5" type="ORF">ADN00_08795</name>
</gene>
<dbReference type="Proteomes" id="UP000050417">
    <property type="component" value="Unassembled WGS sequence"/>
</dbReference>
<feature type="domain" description="ABC transporter" evidence="4">
    <location>
        <begin position="2"/>
        <end position="233"/>
    </location>
</feature>
<dbReference type="SUPFAM" id="SSF52540">
    <property type="entry name" value="P-loop containing nucleoside triphosphate hydrolases"/>
    <property type="match status" value="1"/>
</dbReference>
<dbReference type="STRING" id="1134406.ADN00_08795"/>
<sequence>MLEVRDLSVVFPDDTGGLEALEQMSLSVQPREFVCLLGPSGCGKSTLLRVLAGLVPPTQGSVTYQTCAHCNREPRIALVFQNANLMPWRNVLQNITLPLEMQGVEEPKAEKMARELISLVGLEGFEKNWPGDLSGGMAQRVAIARALIQDPDLLLLDEPFGALDALTRERMGTELLHIWQRSRKTVLMVTHSISEALLLSDRVLVFTPRPGRICLDLPVDLPRPRAEEVRYSPRFGELARALRQAIG</sequence>
<evidence type="ECO:0000313" key="5">
    <source>
        <dbReference type="EMBL" id="KPL77692.1"/>
    </source>
</evidence>
<keyword evidence="6" id="KW-1185">Reference proteome</keyword>
<dbReference type="InterPro" id="IPR003593">
    <property type="entry name" value="AAA+_ATPase"/>
</dbReference>
<dbReference type="SMART" id="SM00382">
    <property type="entry name" value="AAA"/>
    <property type="match status" value="1"/>
</dbReference>
<proteinExistence type="predicted"/>
<evidence type="ECO:0000256" key="1">
    <source>
        <dbReference type="ARBA" id="ARBA00022448"/>
    </source>
</evidence>